<dbReference type="AlphaFoldDB" id="A0AA40FJK5"/>
<gene>
    <name evidence="1" type="ORF">K0M31_012299</name>
</gene>
<protein>
    <submittedName>
        <fullName evidence="1">Uncharacterized protein</fullName>
    </submittedName>
</protein>
<name>A0AA40FJK5_9HYME</name>
<comment type="caution">
    <text evidence="1">The sequence shown here is derived from an EMBL/GenBank/DDBJ whole genome shotgun (WGS) entry which is preliminary data.</text>
</comment>
<dbReference type="EMBL" id="JAHYIQ010000031">
    <property type="protein sequence ID" value="KAK1120315.1"/>
    <property type="molecule type" value="Genomic_DNA"/>
</dbReference>
<accession>A0AA40FJK5</accession>
<evidence type="ECO:0000313" key="2">
    <source>
        <dbReference type="Proteomes" id="UP001177670"/>
    </source>
</evidence>
<sequence length="61" mass="7056">MYMRNFAFTNHARADSNWSVPIGQLPVWEAFMYPLIAYEPQICSIVRSSNGWHPLVLGQIM</sequence>
<reference evidence="1" key="1">
    <citation type="submission" date="2021-10" db="EMBL/GenBank/DDBJ databases">
        <title>Melipona bicolor Genome sequencing and assembly.</title>
        <authorList>
            <person name="Araujo N.S."/>
            <person name="Arias M.C."/>
        </authorList>
    </citation>
    <scope>NUCLEOTIDE SEQUENCE</scope>
    <source>
        <strain evidence="1">USP_2M_L1-L4_2017</strain>
        <tissue evidence="1">Whole body</tissue>
    </source>
</reference>
<proteinExistence type="predicted"/>
<evidence type="ECO:0000313" key="1">
    <source>
        <dbReference type="EMBL" id="KAK1120315.1"/>
    </source>
</evidence>
<organism evidence="1 2">
    <name type="scientific">Melipona bicolor</name>
    <dbReference type="NCBI Taxonomy" id="60889"/>
    <lineage>
        <taxon>Eukaryota</taxon>
        <taxon>Metazoa</taxon>
        <taxon>Ecdysozoa</taxon>
        <taxon>Arthropoda</taxon>
        <taxon>Hexapoda</taxon>
        <taxon>Insecta</taxon>
        <taxon>Pterygota</taxon>
        <taxon>Neoptera</taxon>
        <taxon>Endopterygota</taxon>
        <taxon>Hymenoptera</taxon>
        <taxon>Apocrita</taxon>
        <taxon>Aculeata</taxon>
        <taxon>Apoidea</taxon>
        <taxon>Anthophila</taxon>
        <taxon>Apidae</taxon>
        <taxon>Melipona</taxon>
    </lineage>
</organism>
<dbReference type="Proteomes" id="UP001177670">
    <property type="component" value="Unassembled WGS sequence"/>
</dbReference>
<keyword evidence="2" id="KW-1185">Reference proteome</keyword>